<dbReference type="Pfam" id="PF01171">
    <property type="entry name" value="ATP_bind_3"/>
    <property type="match status" value="1"/>
</dbReference>
<comment type="caution">
    <text evidence="3">The sequence shown here is derived from an EMBL/GenBank/DDBJ whole genome shotgun (WGS) entry which is preliminary data.</text>
</comment>
<evidence type="ECO:0000313" key="3">
    <source>
        <dbReference type="EMBL" id="HIQ63221.1"/>
    </source>
</evidence>
<evidence type="ECO:0000259" key="2">
    <source>
        <dbReference type="Pfam" id="PF01171"/>
    </source>
</evidence>
<dbReference type="Gene3D" id="3.40.50.620">
    <property type="entry name" value="HUPs"/>
    <property type="match status" value="1"/>
</dbReference>
<reference evidence="3" key="1">
    <citation type="submission" date="2020-10" db="EMBL/GenBank/DDBJ databases">
        <authorList>
            <person name="Gilroy R."/>
        </authorList>
    </citation>
    <scope>NUCLEOTIDE SEQUENCE</scope>
    <source>
        <strain evidence="3">ChiHile30-977</strain>
    </source>
</reference>
<accession>A0A9D0YVY0</accession>
<evidence type="ECO:0000256" key="1">
    <source>
        <dbReference type="ARBA" id="ARBA00022679"/>
    </source>
</evidence>
<dbReference type="GO" id="GO:0008033">
    <property type="term" value="P:tRNA processing"/>
    <property type="evidence" value="ECO:0007669"/>
    <property type="project" value="InterPro"/>
</dbReference>
<protein>
    <submittedName>
        <fullName evidence="3">tRNA 2-thiocytidine biosynthesis protein TtcA</fullName>
    </submittedName>
</protein>
<dbReference type="CDD" id="cd24138">
    <property type="entry name" value="TtcA-like"/>
    <property type="match status" value="1"/>
</dbReference>
<dbReference type="EMBL" id="DVFI01000094">
    <property type="protein sequence ID" value="HIQ63221.1"/>
    <property type="molecule type" value="Genomic_DNA"/>
</dbReference>
<name>A0A9D0YVY0_9FIRM</name>
<dbReference type="SUPFAM" id="SSF52402">
    <property type="entry name" value="Adenine nucleotide alpha hydrolases-like"/>
    <property type="match status" value="1"/>
</dbReference>
<reference evidence="3" key="2">
    <citation type="journal article" date="2021" name="PeerJ">
        <title>Extensive microbial diversity within the chicken gut microbiome revealed by metagenomics and culture.</title>
        <authorList>
            <person name="Gilroy R."/>
            <person name="Ravi A."/>
            <person name="Getino M."/>
            <person name="Pursley I."/>
            <person name="Horton D.L."/>
            <person name="Alikhan N.F."/>
            <person name="Baker D."/>
            <person name="Gharbi K."/>
            <person name="Hall N."/>
            <person name="Watson M."/>
            <person name="Adriaenssens E.M."/>
            <person name="Foster-Nyarko E."/>
            <person name="Jarju S."/>
            <person name="Secka A."/>
            <person name="Antonio M."/>
            <person name="Oren A."/>
            <person name="Chaudhuri R.R."/>
            <person name="La Ragione R."/>
            <person name="Hildebrand F."/>
            <person name="Pallen M.J."/>
        </authorList>
    </citation>
    <scope>NUCLEOTIDE SEQUENCE</scope>
    <source>
        <strain evidence="3">ChiHile30-977</strain>
    </source>
</reference>
<keyword evidence="1" id="KW-0808">Transferase</keyword>
<sequence>MKTVLGCIRRADQDFDMFQDGDRVAVGVSGGKDSLLLLQALSLYRRFSHKRFSIKALMLTLGLEPFDTTGVEAFCRALDVPLEIRRTDIGRIIFQERREKNPCALCAKMRRGALNDMAAAEGFSKLALGHHREDVLETFLMSLFFEGRLHTFHPVTYLSRTGMTVVRPMVYLPEKHILHIARTLNLPVVKNPCPADGHTARQEVKELLRTLTRQYPNLRTLMLSALRNREQYGLWDKKIAGLPEDVIK</sequence>
<dbReference type="GO" id="GO:0016740">
    <property type="term" value="F:transferase activity"/>
    <property type="evidence" value="ECO:0007669"/>
    <property type="project" value="UniProtKB-KW"/>
</dbReference>
<proteinExistence type="predicted"/>
<feature type="domain" description="tRNA(Ile)-lysidine/2-thiocytidine synthase N-terminal" evidence="2">
    <location>
        <begin position="24"/>
        <end position="193"/>
    </location>
</feature>
<dbReference type="PANTHER" id="PTHR43686:SF1">
    <property type="entry name" value="AMINOTRAN_5 DOMAIN-CONTAINING PROTEIN"/>
    <property type="match status" value="1"/>
</dbReference>
<evidence type="ECO:0000313" key="4">
    <source>
        <dbReference type="Proteomes" id="UP000886819"/>
    </source>
</evidence>
<dbReference type="InterPro" id="IPR014729">
    <property type="entry name" value="Rossmann-like_a/b/a_fold"/>
</dbReference>
<dbReference type="InterPro" id="IPR011063">
    <property type="entry name" value="TilS/TtcA_N"/>
</dbReference>
<dbReference type="InterPro" id="IPR035107">
    <property type="entry name" value="tRNA_thiolation_TtcA_Ctu1"/>
</dbReference>
<dbReference type="Proteomes" id="UP000886819">
    <property type="component" value="Unassembled WGS sequence"/>
</dbReference>
<dbReference type="PANTHER" id="PTHR43686">
    <property type="entry name" value="SULFURTRANSFERASE-RELATED"/>
    <property type="match status" value="1"/>
</dbReference>
<dbReference type="AlphaFoldDB" id="A0A9D0YVY0"/>
<gene>
    <name evidence="3" type="ORF">IAA66_06485</name>
</gene>
<dbReference type="PIRSF" id="PIRSF004976">
    <property type="entry name" value="ATPase_YdaO"/>
    <property type="match status" value="1"/>
</dbReference>
<organism evidence="3 4">
    <name type="scientific">Candidatus Avichristensenella intestinipullorum</name>
    <dbReference type="NCBI Taxonomy" id="2840693"/>
    <lineage>
        <taxon>Bacteria</taxon>
        <taxon>Bacillati</taxon>
        <taxon>Bacillota</taxon>
        <taxon>Clostridia</taxon>
        <taxon>Candidatus Avichristensenella</taxon>
    </lineage>
</organism>